<dbReference type="Pfam" id="PF02298">
    <property type="entry name" value="Cu_bind_like"/>
    <property type="match status" value="1"/>
</dbReference>
<dbReference type="GO" id="GO:0005886">
    <property type="term" value="C:plasma membrane"/>
    <property type="evidence" value="ECO:0007669"/>
    <property type="project" value="TreeGrafter"/>
</dbReference>
<dbReference type="GO" id="GO:0009055">
    <property type="term" value="F:electron transfer activity"/>
    <property type="evidence" value="ECO:0007669"/>
    <property type="project" value="InterPro"/>
</dbReference>
<dbReference type="EMBL" id="BTGU01000073">
    <property type="protein sequence ID" value="GMN57858.1"/>
    <property type="molecule type" value="Genomic_DNA"/>
</dbReference>
<comment type="caution">
    <text evidence="4">The sequence shown here is derived from an EMBL/GenBank/DDBJ whole genome shotgun (WGS) entry which is preliminary data.</text>
</comment>
<dbReference type="Proteomes" id="UP001187192">
    <property type="component" value="Unassembled WGS sequence"/>
</dbReference>
<accession>A0AA88IUC5</accession>
<gene>
    <name evidence="4" type="ORF">TIFTF001_026964</name>
</gene>
<reference evidence="4" key="1">
    <citation type="submission" date="2023-07" db="EMBL/GenBank/DDBJ databases">
        <title>draft genome sequence of fig (Ficus carica).</title>
        <authorList>
            <person name="Takahashi T."/>
            <person name="Nishimura K."/>
        </authorList>
    </citation>
    <scope>NUCLEOTIDE SEQUENCE</scope>
</reference>
<evidence type="ECO:0000313" key="5">
    <source>
        <dbReference type="Proteomes" id="UP001187192"/>
    </source>
</evidence>
<keyword evidence="5" id="KW-1185">Reference proteome</keyword>
<dbReference type="InterPro" id="IPR039391">
    <property type="entry name" value="Phytocyanin-like"/>
</dbReference>
<dbReference type="InterPro" id="IPR003245">
    <property type="entry name" value="Phytocyanin_dom"/>
</dbReference>
<evidence type="ECO:0000259" key="3">
    <source>
        <dbReference type="PROSITE" id="PS51485"/>
    </source>
</evidence>
<evidence type="ECO:0000256" key="2">
    <source>
        <dbReference type="SAM" id="SignalP"/>
    </source>
</evidence>
<organism evidence="4 5">
    <name type="scientific">Ficus carica</name>
    <name type="common">Common fig</name>
    <dbReference type="NCBI Taxonomy" id="3494"/>
    <lineage>
        <taxon>Eukaryota</taxon>
        <taxon>Viridiplantae</taxon>
        <taxon>Streptophyta</taxon>
        <taxon>Embryophyta</taxon>
        <taxon>Tracheophyta</taxon>
        <taxon>Spermatophyta</taxon>
        <taxon>Magnoliopsida</taxon>
        <taxon>eudicotyledons</taxon>
        <taxon>Gunneridae</taxon>
        <taxon>Pentapetalae</taxon>
        <taxon>rosids</taxon>
        <taxon>fabids</taxon>
        <taxon>Rosales</taxon>
        <taxon>Moraceae</taxon>
        <taxon>Ficeae</taxon>
        <taxon>Ficus</taxon>
    </lineage>
</organism>
<feature type="signal peptide" evidence="2">
    <location>
        <begin position="1"/>
        <end position="21"/>
    </location>
</feature>
<dbReference type="PROSITE" id="PS51485">
    <property type="entry name" value="PHYTOCYANIN"/>
    <property type="match status" value="1"/>
</dbReference>
<proteinExistence type="predicted"/>
<evidence type="ECO:0000256" key="1">
    <source>
        <dbReference type="SAM" id="MobiDB-lite"/>
    </source>
</evidence>
<dbReference type="AlphaFoldDB" id="A0AA88IUC5"/>
<dbReference type="PANTHER" id="PTHR33021:SF213">
    <property type="entry name" value="OS12G0454600 PROTEIN"/>
    <property type="match status" value="1"/>
</dbReference>
<feature type="region of interest" description="Disordered" evidence="1">
    <location>
        <begin position="147"/>
        <end position="169"/>
    </location>
</feature>
<evidence type="ECO:0000313" key="4">
    <source>
        <dbReference type="EMBL" id="GMN57858.1"/>
    </source>
</evidence>
<protein>
    <recommendedName>
        <fullName evidence="3">Phytocyanin domain-containing protein</fullName>
    </recommendedName>
</protein>
<feature type="chain" id="PRO_5041728700" description="Phytocyanin domain-containing protein" evidence="2">
    <location>
        <begin position="22"/>
        <end position="207"/>
    </location>
</feature>
<sequence>MGTAIAANLTVIALLIASAAAYTNHTVGGDAGWFFDSATNTSAANYSSWAANKTFSLGDFLIFKTNSNQTVIQTYNETTYQSCNFDDASDNDTFQYGGGDENFGKALTVEVPLTIEGANYFFSSGDGGVQCQHGMAFEVKVAHGAGLPPSLNQPPPPPYIEPPGPDSAQPLPGTVIIAQPPGSGGFAIGANVRGGLCALFLLPLLLF</sequence>
<keyword evidence="2" id="KW-0732">Signal</keyword>
<feature type="compositionally biased region" description="Pro residues" evidence="1">
    <location>
        <begin position="151"/>
        <end position="165"/>
    </location>
</feature>
<dbReference type="FunFam" id="2.60.40.420:FF:000048">
    <property type="entry name" value="Early nodulin-like protein 18"/>
    <property type="match status" value="1"/>
</dbReference>
<dbReference type="InterPro" id="IPR008972">
    <property type="entry name" value="Cupredoxin"/>
</dbReference>
<name>A0AA88IUC5_FICCA</name>
<feature type="domain" description="Phytocyanin" evidence="3">
    <location>
        <begin position="23"/>
        <end position="143"/>
    </location>
</feature>
<dbReference type="PANTHER" id="PTHR33021">
    <property type="entry name" value="BLUE COPPER PROTEIN"/>
    <property type="match status" value="1"/>
</dbReference>
<dbReference type="SUPFAM" id="SSF49503">
    <property type="entry name" value="Cupredoxins"/>
    <property type="match status" value="1"/>
</dbReference>
<dbReference type="Gene3D" id="2.60.40.420">
    <property type="entry name" value="Cupredoxins - blue copper proteins"/>
    <property type="match status" value="1"/>
</dbReference>